<gene>
    <name evidence="8" type="ORF">DFA_07273</name>
</gene>
<dbReference type="Gene3D" id="3.90.640.10">
    <property type="entry name" value="Actin, Chain A, domain 4"/>
    <property type="match status" value="1"/>
</dbReference>
<dbReference type="OrthoDB" id="337660at2759"/>
<name>F4PVY9_CACFS</name>
<comment type="subcellular location">
    <subcellularLocation>
        <location evidence="1">Cytoplasm</location>
        <location evidence="1">Cytoskeleton</location>
    </subcellularLocation>
</comment>
<evidence type="ECO:0000256" key="7">
    <source>
        <dbReference type="SAM" id="MobiDB-lite"/>
    </source>
</evidence>
<dbReference type="SUPFAM" id="SSF53067">
    <property type="entry name" value="Actin-like ATPase domain"/>
    <property type="match status" value="2"/>
</dbReference>
<organism evidence="8 9">
    <name type="scientific">Cavenderia fasciculata</name>
    <name type="common">Slime mold</name>
    <name type="synonym">Dictyostelium fasciculatum</name>
    <dbReference type="NCBI Taxonomy" id="261658"/>
    <lineage>
        <taxon>Eukaryota</taxon>
        <taxon>Amoebozoa</taxon>
        <taxon>Evosea</taxon>
        <taxon>Eumycetozoa</taxon>
        <taxon>Dictyostelia</taxon>
        <taxon>Acytosteliales</taxon>
        <taxon>Cavenderiaceae</taxon>
        <taxon>Cavenderia</taxon>
    </lineage>
</organism>
<dbReference type="Gene3D" id="3.30.420.40">
    <property type="match status" value="2"/>
</dbReference>
<keyword evidence="3" id="KW-0547">Nucleotide-binding</keyword>
<evidence type="ECO:0000256" key="5">
    <source>
        <dbReference type="ARBA" id="ARBA00023212"/>
    </source>
</evidence>
<dbReference type="AlphaFoldDB" id="F4PVY9"/>
<dbReference type="RefSeq" id="XP_004367136.1">
    <property type="nucleotide sequence ID" value="XM_004367079.1"/>
</dbReference>
<evidence type="ECO:0000313" key="9">
    <source>
        <dbReference type="Proteomes" id="UP000007797"/>
    </source>
</evidence>
<accession>F4PVY9</accession>
<reference evidence="9" key="1">
    <citation type="journal article" date="2011" name="Genome Res.">
        <title>Phylogeny-wide analysis of social amoeba genomes highlights ancient origins for complex intercellular communication.</title>
        <authorList>
            <person name="Heidel A.J."/>
            <person name="Lawal H.M."/>
            <person name="Felder M."/>
            <person name="Schilde C."/>
            <person name="Helps N.R."/>
            <person name="Tunggal B."/>
            <person name="Rivero F."/>
            <person name="John U."/>
            <person name="Schleicher M."/>
            <person name="Eichinger L."/>
            <person name="Platzer M."/>
            <person name="Noegel A.A."/>
            <person name="Schaap P."/>
            <person name="Gloeckner G."/>
        </authorList>
    </citation>
    <scope>NUCLEOTIDE SEQUENCE [LARGE SCALE GENOMIC DNA]</scope>
    <source>
        <strain evidence="9">SH3</strain>
    </source>
</reference>
<dbReference type="EMBL" id="GL883013">
    <property type="protein sequence ID" value="EGG20153.1"/>
    <property type="molecule type" value="Genomic_DNA"/>
</dbReference>
<dbReference type="GeneID" id="14871844"/>
<evidence type="ECO:0000256" key="4">
    <source>
        <dbReference type="ARBA" id="ARBA00022840"/>
    </source>
</evidence>
<dbReference type="InterPro" id="IPR004000">
    <property type="entry name" value="Actin"/>
</dbReference>
<dbReference type="FunFam" id="3.30.420.40:FF:000148">
    <property type="entry name" value="Actin, alpha skeletal muscle"/>
    <property type="match status" value="1"/>
</dbReference>
<dbReference type="STRING" id="1054147.F4PVY9"/>
<keyword evidence="4" id="KW-0067">ATP-binding</keyword>
<keyword evidence="5" id="KW-0206">Cytoskeleton</keyword>
<protein>
    <recommendedName>
        <fullName evidence="10">Actin</fullName>
    </recommendedName>
</protein>
<dbReference type="PRINTS" id="PR00190">
    <property type="entry name" value="ACTIN"/>
</dbReference>
<dbReference type="PANTHER" id="PTHR11937">
    <property type="entry name" value="ACTIN"/>
    <property type="match status" value="1"/>
</dbReference>
<evidence type="ECO:0000256" key="1">
    <source>
        <dbReference type="ARBA" id="ARBA00004245"/>
    </source>
</evidence>
<feature type="region of interest" description="Disordered" evidence="7">
    <location>
        <begin position="235"/>
        <end position="256"/>
    </location>
</feature>
<dbReference type="GO" id="GO:0005856">
    <property type="term" value="C:cytoskeleton"/>
    <property type="evidence" value="ECO:0007669"/>
    <property type="project" value="UniProtKB-SubCell"/>
</dbReference>
<evidence type="ECO:0000313" key="8">
    <source>
        <dbReference type="EMBL" id="EGG20153.1"/>
    </source>
</evidence>
<dbReference type="SMART" id="SM00268">
    <property type="entry name" value="ACTIN"/>
    <property type="match status" value="1"/>
</dbReference>
<dbReference type="KEGG" id="dfa:DFA_07273"/>
<dbReference type="Proteomes" id="UP000007797">
    <property type="component" value="Unassembled WGS sequence"/>
</dbReference>
<keyword evidence="2" id="KW-0963">Cytoplasm</keyword>
<keyword evidence="9" id="KW-1185">Reference proteome</keyword>
<proteinExistence type="inferred from homology"/>
<dbReference type="GO" id="GO:0005524">
    <property type="term" value="F:ATP binding"/>
    <property type="evidence" value="ECO:0007669"/>
    <property type="project" value="UniProtKB-KW"/>
</dbReference>
<comment type="similarity">
    <text evidence="6">Belongs to the actin family.</text>
</comment>
<sequence>MTTTTTAIVIDNGSYMCRAGLAGEDAPRSELPTVLGQPKSLNKYPILEKSRMIGKGMKDPYFGYGALENRDTLNLSYDTINRGLITNFDEMQFIWESILYQELRINSAEEQHPIILSESPINPTINRERTTEIMFESLGIPSLYMAPAQLLSLYATSRDTGIVLDSGHQISHAVPIYKGQVINHAISTLELGGIDITKELAKLINQQANSNYQFNTSKQLDQIVRDMKEKHGDVATFNDNNNKNNNNNNNNSQSIGYKLPDSNVIVPLTSERFKCTEPLFQPSLLGINGGGLHQLVYDSIHKCNSIEQRSTLLDNIVLSGGNSLFGGIAIRMQKELTALLPSGAKSITIIPPPNQQYNYGTWIGGSILGSISSFDDIKISRKEYDEHGKSIHSKCNSSSASTSRICIVTVYMYCNNELLCLSAYLFAFNLKSFNFAFAYLSYTS</sequence>
<evidence type="ECO:0000256" key="2">
    <source>
        <dbReference type="ARBA" id="ARBA00022490"/>
    </source>
</evidence>
<dbReference type="InterPro" id="IPR043129">
    <property type="entry name" value="ATPase_NBD"/>
</dbReference>
<feature type="compositionally biased region" description="Low complexity" evidence="7">
    <location>
        <begin position="238"/>
        <end position="251"/>
    </location>
</feature>
<dbReference type="Pfam" id="PF00022">
    <property type="entry name" value="Actin"/>
    <property type="match status" value="1"/>
</dbReference>
<evidence type="ECO:0000256" key="6">
    <source>
        <dbReference type="RuleBase" id="RU000487"/>
    </source>
</evidence>
<evidence type="ECO:0008006" key="10">
    <source>
        <dbReference type="Google" id="ProtNLM"/>
    </source>
</evidence>
<evidence type="ECO:0000256" key="3">
    <source>
        <dbReference type="ARBA" id="ARBA00022741"/>
    </source>
</evidence>